<organism evidence="15 16">
    <name type="scientific">Alkalibacterium kapii</name>
    <dbReference type="NCBI Taxonomy" id="426704"/>
    <lineage>
        <taxon>Bacteria</taxon>
        <taxon>Bacillati</taxon>
        <taxon>Bacillota</taxon>
        <taxon>Bacilli</taxon>
        <taxon>Lactobacillales</taxon>
        <taxon>Carnobacteriaceae</taxon>
        <taxon>Alkalibacterium</taxon>
    </lineage>
</organism>
<dbReference type="Gene3D" id="3.40.50.620">
    <property type="entry name" value="HUPs"/>
    <property type="match status" value="2"/>
</dbReference>
<dbReference type="HAMAP" id="MF_00049_B">
    <property type="entry name" value="Leu_tRNA_synth_B"/>
    <property type="match status" value="1"/>
</dbReference>
<comment type="catalytic activity">
    <reaction evidence="8 9">
        <text>tRNA(Leu) + L-leucine + ATP = L-leucyl-tRNA(Leu) + AMP + diphosphate</text>
        <dbReference type="Rhea" id="RHEA:11688"/>
        <dbReference type="Rhea" id="RHEA-COMP:9613"/>
        <dbReference type="Rhea" id="RHEA-COMP:9622"/>
        <dbReference type="ChEBI" id="CHEBI:30616"/>
        <dbReference type="ChEBI" id="CHEBI:33019"/>
        <dbReference type="ChEBI" id="CHEBI:57427"/>
        <dbReference type="ChEBI" id="CHEBI:78442"/>
        <dbReference type="ChEBI" id="CHEBI:78494"/>
        <dbReference type="ChEBI" id="CHEBI:456215"/>
        <dbReference type="EC" id="6.1.1.4"/>
    </reaction>
</comment>
<evidence type="ECO:0000256" key="10">
    <source>
        <dbReference type="RuleBase" id="RU363035"/>
    </source>
</evidence>
<dbReference type="FunFam" id="3.40.50.620:FF:000077">
    <property type="entry name" value="Leucine--tRNA ligase"/>
    <property type="match status" value="1"/>
</dbReference>
<dbReference type="EMBL" id="BJUY01000009">
    <property type="protein sequence ID" value="GEK91329.1"/>
    <property type="molecule type" value="Genomic_DNA"/>
</dbReference>
<dbReference type="PANTHER" id="PTHR43740">
    <property type="entry name" value="LEUCYL-TRNA SYNTHETASE"/>
    <property type="match status" value="1"/>
</dbReference>
<feature type="domain" description="Methionyl/Valyl/Leucyl/Isoleucyl-tRNA synthetase anticodon-binding" evidence="12">
    <location>
        <begin position="656"/>
        <end position="767"/>
    </location>
</feature>
<dbReference type="InterPro" id="IPR001412">
    <property type="entry name" value="aa-tRNA-synth_I_CS"/>
</dbReference>
<dbReference type="InterPro" id="IPR013155">
    <property type="entry name" value="M/V/L/I-tRNA-synth_anticd-bd"/>
</dbReference>
<dbReference type="FunFam" id="3.40.50.620:FF:000056">
    <property type="entry name" value="Leucine--tRNA ligase"/>
    <property type="match status" value="1"/>
</dbReference>
<comment type="subcellular location">
    <subcellularLocation>
        <location evidence="9">Cytoplasm</location>
    </subcellularLocation>
</comment>
<feature type="short sequence motif" description="'KMSKS' region" evidence="9">
    <location>
        <begin position="576"/>
        <end position="580"/>
    </location>
</feature>
<dbReference type="Pfam" id="PF09334">
    <property type="entry name" value="tRNA-synt_1g"/>
    <property type="match status" value="1"/>
</dbReference>
<evidence type="ECO:0000313" key="16">
    <source>
        <dbReference type="Proteomes" id="UP000321662"/>
    </source>
</evidence>
<dbReference type="Pfam" id="PF13603">
    <property type="entry name" value="tRNA-synt_1_2"/>
    <property type="match status" value="1"/>
</dbReference>
<keyword evidence="6 9" id="KW-0648">Protein biosynthesis</keyword>
<dbReference type="InterPro" id="IPR009008">
    <property type="entry name" value="Val/Leu/Ile-tRNA-synth_edit"/>
</dbReference>
<keyword evidence="16" id="KW-1185">Reference proteome</keyword>
<evidence type="ECO:0000256" key="2">
    <source>
        <dbReference type="ARBA" id="ARBA00022490"/>
    </source>
</evidence>
<keyword evidence="2 9" id="KW-0963">Cytoplasm</keyword>
<evidence type="ECO:0000256" key="7">
    <source>
        <dbReference type="ARBA" id="ARBA00023146"/>
    </source>
</evidence>
<dbReference type="InterPro" id="IPR015413">
    <property type="entry name" value="Methionyl/Leucyl_tRNA_Synth"/>
</dbReference>
<dbReference type="PRINTS" id="PR00985">
    <property type="entry name" value="TRNASYNTHLEU"/>
</dbReference>
<dbReference type="FunFam" id="3.10.20.590:FF:000001">
    <property type="entry name" value="Leucine--tRNA ligase"/>
    <property type="match status" value="1"/>
</dbReference>
<comment type="similarity">
    <text evidence="1 9 10">Belongs to the class-I aminoacyl-tRNA synthetase family.</text>
</comment>
<evidence type="ECO:0000256" key="3">
    <source>
        <dbReference type="ARBA" id="ARBA00022598"/>
    </source>
</evidence>
<comment type="caution">
    <text evidence="15">The sequence shown here is derived from an EMBL/GenBank/DDBJ whole genome shotgun (WGS) entry which is preliminary data.</text>
</comment>
<keyword evidence="4 9" id="KW-0547">Nucleotide-binding</keyword>
<dbReference type="Pfam" id="PF00133">
    <property type="entry name" value="tRNA-synt_1"/>
    <property type="match status" value="1"/>
</dbReference>
<dbReference type="Proteomes" id="UP000321662">
    <property type="component" value="Unassembled WGS sequence"/>
</dbReference>
<feature type="domain" description="Aminoacyl-tRNA synthetase class Ia" evidence="11">
    <location>
        <begin position="412"/>
        <end position="612"/>
    </location>
</feature>
<evidence type="ECO:0000256" key="8">
    <source>
        <dbReference type="ARBA" id="ARBA00047469"/>
    </source>
</evidence>
<dbReference type="GO" id="GO:0002161">
    <property type="term" value="F:aminoacyl-tRNA deacylase activity"/>
    <property type="evidence" value="ECO:0007669"/>
    <property type="project" value="InterPro"/>
</dbReference>
<name>A0A511AT04_9LACT</name>
<dbReference type="Pfam" id="PF08264">
    <property type="entry name" value="Anticodon_1"/>
    <property type="match status" value="1"/>
</dbReference>
<feature type="binding site" evidence="9">
    <location>
        <position position="579"/>
    </location>
    <ligand>
        <name>ATP</name>
        <dbReference type="ChEBI" id="CHEBI:30616"/>
    </ligand>
</feature>
<dbReference type="Gene3D" id="3.10.20.590">
    <property type="match status" value="1"/>
</dbReference>
<dbReference type="FunFam" id="1.10.730.10:FF:000011">
    <property type="entry name" value="Leucine--tRNA ligase chloroplastic/mitochondrial"/>
    <property type="match status" value="1"/>
</dbReference>
<dbReference type="EC" id="6.1.1.4" evidence="9"/>
<keyword evidence="5 9" id="KW-0067">ATP-binding</keyword>
<dbReference type="Gene3D" id="1.10.730.10">
    <property type="entry name" value="Isoleucyl-tRNA Synthetase, Domain 1"/>
    <property type="match status" value="1"/>
</dbReference>
<keyword evidence="3 9" id="KW-0436">Ligase</keyword>
<evidence type="ECO:0000256" key="1">
    <source>
        <dbReference type="ARBA" id="ARBA00005594"/>
    </source>
</evidence>
<dbReference type="CDD" id="cd00812">
    <property type="entry name" value="LeuRS_core"/>
    <property type="match status" value="1"/>
</dbReference>
<sequence length="805" mass="92534">MSFNHHQVEKKWQKFWEENHTFKATEDDEKEYFYALDMFPYPSGQGLHVGHPEGYTATDIISRIRRSQGFNVLHPMGWDAFGLPAEQYALDTGNDPAEFTEKNIQTFKRQINSLGFSYDWEREINTTDPEYYKWTQWIFTKLVEHGLAYQAEVPVNWCPALGTVLANEEVIDGKSERGGHPVYRKPMKQWMLKITAYADRLLEDLKDVDWPEHIKDMQRNWIGKSEGAEITFKVKGTKESFNVFTTRPDTIFGATYAVLAPESELIDKITTEKQKEAIESYRKEAYKKSDLERTDLNKNKTGVFTGAYAINPVTEEEMPIWIADYVLASYGTGAIMAVPAHDQRDFEFAQKYDLSIRPVIEGGNTEKEAYTRDGQHINSDFINGMALEEANQAIIDYLEEKKVGESKTTYRLRDWLFARQRYWGEPIPVIHWEDGTTTTVKEEDLPVVLPKTTEIKPSGTGESPLANITDWVNVVDEETGMKGKRDTNTMPQWAGSSWYFLRYIDPHNTDRIADPKLLEKWLPVDLYIGGAEHAVLHLLYARFWHKFLYDLELVPTKEPFQKLFNQGMILGENNEKMSKSKGNVVNPDDVVEKYGADTLRLYEMFMGPLDAAIAWSEEGLEGARRFLDRVWRLLVDEEDKMRDRITTHNDGKLDVVYHQTVKKVTEDYDALQFNTAISQLMVFTNAAYKADTLPLNYVKGFIQLLAPIAPHLGEELWAKVTGSNEGISYEPWPDFDENKLVKDEVTVVFQVNGKVRRKVLVPSSISKEELEARALKDARIKEFIEGKTVRKVIVVPGKLVNIVAN</sequence>
<proteinExistence type="inferred from homology"/>
<dbReference type="GO" id="GO:0005524">
    <property type="term" value="F:ATP binding"/>
    <property type="evidence" value="ECO:0007669"/>
    <property type="project" value="UniProtKB-UniRule"/>
</dbReference>
<dbReference type="NCBIfam" id="TIGR00396">
    <property type="entry name" value="leuS_bact"/>
    <property type="match status" value="1"/>
</dbReference>
<dbReference type="SUPFAM" id="SSF52374">
    <property type="entry name" value="Nucleotidylyl transferase"/>
    <property type="match status" value="1"/>
</dbReference>
<evidence type="ECO:0000259" key="12">
    <source>
        <dbReference type="Pfam" id="PF08264"/>
    </source>
</evidence>
<feature type="domain" description="Methionyl/Leucyl tRNA synthetase" evidence="13">
    <location>
        <begin position="39"/>
        <end position="170"/>
    </location>
</feature>
<dbReference type="InterPro" id="IPR009080">
    <property type="entry name" value="tRNAsynth_Ia_anticodon-bd"/>
</dbReference>
<evidence type="ECO:0000259" key="11">
    <source>
        <dbReference type="Pfam" id="PF00133"/>
    </source>
</evidence>
<dbReference type="PROSITE" id="PS00178">
    <property type="entry name" value="AA_TRNA_LIGASE_I"/>
    <property type="match status" value="1"/>
</dbReference>
<dbReference type="GO" id="GO:0004823">
    <property type="term" value="F:leucine-tRNA ligase activity"/>
    <property type="evidence" value="ECO:0007669"/>
    <property type="project" value="UniProtKB-UniRule"/>
</dbReference>
<dbReference type="GO" id="GO:0006429">
    <property type="term" value="P:leucyl-tRNA aminoacylation"/>
    <property type="evidence" value="ECO:0007669"/>
    <property type="project" value="UniProtKB-UniRule"/>
</dbReference>
<evidence type="ECO:0000256" key="9">
    <source>
        <dbReference type="HAMAP-Rule" id="MF_00049"/>
    </source>
</evidence>
<gene>
    <name evidence="9 15" type="primary">leuS</name>
    <name evidence="15" type="ORF">AKA01nite_09510</name>
</gene>
<keyword evidence="7 9" id="KW-0030">Aminoacyl-tRNA synthetase</keyword>
<feature type="domain" description="Leucyl-tRNA synthetase editing" evidence="14">
    <location>
        <begin position="219"/>
        <end position="399"/>
    </location>
</feature>
<dbReference type="AlphaFoldDB" id="A0A511AT04"/>
<dbReference type="InterPro" id="IPR014729">
    <property type="entry name" value="Rossmann-like_a/b/a_fold"/>
</dbReference>
<dbReference type="OrthoDB" id="9810365at2"/>
<dbReference type="InterPro" id="IPR025709">
    <property type="entry name" value="Leu_tRNA-synth_edit"/>
</dbReference>
<evidence type="ECO:0000256" key="6">
    <source>
        <dbReference type="ARBA" id="ARBA00022917"/>
    </source>
</evidence>
<dbReference type="InterPro" id="IPR002302">
    <property type="entry name" value="Leu-tRNA-ligase"/>
</dbReference>
<evidence type="ECO:0000259" key="13">
    <source>
        <dbReference type="Pfam" id="PF09334"/>
    </source>
</evidence>
<accession>A0A511AT04</accession>
<reference evidence="15 16" key="1">
    <citation type="submission" date="2019-07" db="EMBL/GenBank/DDBJ databases">
        <title>Whole genome shotgun sequence of Alkalibacterium kapii NBRC 103247.</title>
        <authorList>
            <person name="Hosoyama A."/>
            <person name="Uohara A."/>
            <person name="Ohji S."/>
            <person name="Ichikawa N."/>
        </authorList>
    </citation>
    <scope>NUCLEOTIDE SEQUENCE [LARGE SCALE GENOMIC DNA]</scope>
    <source>
        <strain evidence="15 16">NBRC 103247</strain>
    </source>
</reference>
<dbReference type="InterPro" id="IPR002300">
    <property type="entry name" value="aa-tRNA-synth_Ia"/>
</dbReference>
<dbReference type="SUPFAM" id="SSF50677">
    <property type="entry name" value="ValRS/IleRS/LeuRS editing domain"/>
    <property type="match status" value="1"/>
</dbReference>
<evidence type="ECO:0000259" key="14">
    <source>
        <dbReference type="Pfam" id="PF13603"/>
    </source>
</evidence>
<dbReference type="RefSeq" id="WP_146924162.1">
    <property type="nucleotide sequence ID" value="NZ_BJUY01000009.1"/>
</dbReference>
<dbReference type="GO" id="GO:0005829">
    <property type="term" value="C:cytosol"/>
    <property type="evidence" value="ECO:0007669"/>
    <property type="project" value="TreeGrafter"/>
</dbReference>
<dbReference type="SUPFAM" id="SSF47323">
    <property type="entry name" value="Anticodon-binding domain of a subclass of class I aminoacyl-tRNA synthetases"/>
    <property type="match status" value="1"/>
</dbReference>
<evidence type="ECO:0000256" key="4">
    <source>
        <dbReference type="ARBA" id="ARBA00022741"/>
    </source>
</evidence>
<protein>
    <recommendedName>
        <fullName evidence="9">Leucine--tRNA ligase</fullName>
        <ecNumber evidence="9">6.1.1.4</ecNumber>
    </recommendedName>
    <alternativeName>
        <fullName evidence="9">Leucyl-tRNA synthetase</fullName>
        <shortName evidence="9">LeuRS</shortName>
    </alternativeName>
</protein>
<dbReference type="PANTHER" id="PTHR43740:SF2">
    <property type="entry name" value="LEUCINE--TRNA LIGASE, MITOCHONDRIAL"/>
    <property type="match status" value="1"/>
</dbReference>
<comment type="caution">
    <text evidence="9">Lacks conserved residue(s) required for the propagation of feature annotation.</text>
</comment>
<evidence type="ECO:0000256" key="5">
    <source>
        <dbReference type="ARBA" id="ARBA00022840"/>
    </source>
</evidence>
<dbReference type="CDD" id="cd07958">
    <property type="entry name" value="Anticodon_Ia_Leu_BEm"/>
    <property type="match status" value="1"/>
</dbReference>
<evidence type="ECO:0000313" key="15">
    <source>
        <dbReference type="EMBL" id="GEK91329.1"/>
    </source>
</evidence>